<dbReference type="Proteomes" id="UP001142489">
    <property type="component" value="Unassembled WGS sequence"/>
</dbReference>
<sequence length="248" mass="27978">MTCSGAKRLDVRCFCTRKWPCSNTSPFTNGVCKVSPPDSMEQPCKFVCHSARSHLRLSCHLCQSHTNGPSVNQACSSNDWRLYPHFFKHSSPICFQRIPMSTCFERCIPSHPWRHSVQADGNSTQPVFSRWTASSRDSVQEAANFAEHWLTGRSCTVCSLDTRPLDPTCQHGCCVPSLPKHYAIYSSPVSLRDLQNECGHRFSNNVPPVLVAVYPSKRGSPPHMEQLAQIDRTPMPPIQDCYLVFSRY</sequence>
<reference evidence="1" key="1">
    <citation type="journal article" date="2023" name="DNA Res.">
        <title>Chromosome-level genome assembly of Phrynocephalus forsythii using third-generation DNA sequencing and Hi-C analysis.</title>
        <authorList>
            <person name="Qi Y."/>
            <person name="Zhao W."/>
            <person name="Zhao Y."/>
            <person name="Niu C."/>
            <person name="Cao S."/>
            <person name="Zhang Y."/>
        </authorList>
    </citation>
    <scope>NUCLEOTIDE SEQUENCE</scope>
    <source>
        <tissue evidence="1">Muscle</tissue>
    </source>
</reference>
<accession>A0A9Q0XYP3</accession>
<proteinExistence type="predicted"/>
<keyword evidence="2" id="KW-1185">Reference proteome</keyword>
<protein>
    <submittedName>
        <fullName evidence="1">Uncharacterized protein</fullName>
    </submittedName>
</protein>
<gene>
    <name evidence="1" type="ORF">JRQ81_014960</name>
</gene>
<organism evidence="1 2">
    <name type="scientific">Phrynocephalus forsythii</name>
    <dbReference type="NCBI Taxonomy" id="171643"/>
    <lineage>
        <taxon>Eukaryota</taxon>
        <taxon>Metazoa</taxon>
        <taxon>Chordata</taxon>
        <taxon>Craniata</taxon>
        <taxon>Vertebrata</taxon>
        <taxon>Euteleostomi</taxon>
        <taxon>Lepidosauria</taxon>
        <taxon>Squamata</taxon>
        <taxon>Bifurcata</taxon>
        <taxon>Unidentata</taxon>
        <taxon>Episquamata</taxon>
        <taxon>Toxicofera</taxon>
        <taxon>Iguania</taxon>
        <taxon>Acrodonta</taxon>
        <taxon>Agamidae</taxon>
        <taxon>Agaminae</taxon>
        <taxon>Phrynocephalus</taxon>
    </lineage>
</organism>
<evidence type="ECO:0000313" key="1">
    <source>
        <dbReference type="EMBL" id="KAJ7332780.1"/>
    </source>
</evidence>
<comment type="caution">
    <text evidence="1">The sequence shown here is derived from an EMBL/GenBank/DDBJ whole genome shotgun (WGS) entry which is preliminary data.</text>
</comment>
<dbReference type="EMBL" id="JAPFRF010000005">
    <property type="protein sequence ID" value="KAJ7332780.1"/>
    <property type="molecule type" value="Genomic_DNA"/>
</dbReference>
<name>A0A9Q0XYP3_9SAUR</name>
<dbReference type="AlphaFoldDB" id="A0A9Q0XYP3"/>
<evidence type="ECO:0000313" key="2">
    <source>
        <dbReference type="Proteomes" id="UP001142489"/>
    </source>
</evidence>